<dbReference type="InterPro" id="IPR001680">
    <property type="entry name" value="WD40_rpt"/>
</dbReference>
<organism evidence="5 6">
    <name type="scientific">Apatococcus fuscideae</name>
    <dbReference type="NCBI Taxonomy" id="2026836"/>
    <lineage>
        <taxon>Eukaryota</taxon>
        <taxon>Viridiplantae</taxon>
        <taxon>Chlorophyta</taxon>
        <taxon>core chlorophytes</taxon>
        <taxon>Trebouxiophyceae</taxon>
        <taxon>Chlorellales</taxon>
        <taxon>Chlorellaceae</taxon>
        <taxon>Apatococcus</taxon>
    </lineage>
</organism>
<dbReference type="SMART" id="SM00320">
    <property type="entry name" value="WD40"/>
    <property type="match status" value="5"/>
</dbReference>
<feature type="region of interest" description="Disordered" evidence="4">
    <location>
        <begin position="134"/>
        <end position="153"/>
    </location>
</feature>
<dbReference type="Gene3D" id="2.130.10.10">
    <property type="entry name" value="YVTN repeat-like/Quinoprotein amine dehydrogenase"/>
    <property type="match status" value="2"/>
</dbReference>
<feature type="compositionally biased region" description="Polar residues" evidence="4">
    <location>
        <begin position="343"/>
        <end position="352"/>
    </location>
</feature>
<evidence type="ECO:0000256" key="1">
    <source>
        <dbReference type="ARBA" id="ARBA00022574"/>
    </source>
</evidence>
<evidence type="ECO:0000256" key="3">
    <source>
        <dbReference type="PROSITE-ProRule" id="PRU00221"/>
    </source>
</evidence>
<sequence>MLQAEVRRAPDPVFVLRGHRKEVQALTFHPYLDILYSGDCQGIVKAWDWLQRRPLCSVRLHTAQAGILELHILQLGPQRICKLVSQGRDGLLKMWALDAEGRPAEKAEQSLSAGSFNFCRASVLALDNTNWQAGHAGTAQPSPAADAKASALDTPPAFLGSNAQHASQTLVGGAAVLDVPVGTAADGQGAAQGDHAAQGREGLPGHVGSKQGYTGDPQGPPGGLPLVALAGSDPAIAELWNVEEGKLLKQLGAGRKWGMCMAACLLQPPPAFSSAVQLLAGYEDGTVAVWNSGLVPVSAPTAPSGSPASGPGNHQGGLRTVPGCASAEASSRQPEQSKCYGDNDSSAASVRQGQRGAPGELVMQLKAHGEPVMALTVDLSGTGAVSASAEDFLLSLRLDWEQQLISVRARLKMKQAGVGDIVIRPDSRICVSGGWDGRIRIFTYPKGRPLAVLQHHTKAITAVAFHPKDKGILVAASRDGSISVWPLFTET</sequence>
<evidence type="ECO:0000256" key="4">
    <source>
        <dbReference type="SAM" id="MobiDB-lite"/>
    </source>
</evidence>
<dbReference type="Proteomes" id="UP001485043">
    <property type="component" value="Unassembled WGS sequence"/>
</dbReference>
<dbReference type="PANTHER" id="PTHR19854">
    <property type="entry name" value="TRANSDUCIN BETA-LIKE 3"/>
    <property type="match status" value="1"/>
</dbReference>
<feature type="region of interest" description="Disordered" evidence="4">
    <location>
        <begin position="185"/>
        <end position="225"/>
    </location>
</feature>
<feature type="region of interest" description="Disordered" evidence="4">
    <location>
        <begin position="300"/>
        <end position="354"/>
    </location>
</feature>
<feature type="repeat" description="WD" evidence="3">
    <location>
        <begin position="453"/>
        <end position="491"/>
    </location>
</feature>
<dbReference type="EMBL" id="JALJOV010000058">
    <property type="protein sequence ID" value="KAK9867864.1"/>
    <property type="molecule type" value="Genomic_DNA"/>
</dbReference>
<comment type="caution">
    <text evidence="5">The sequence shown here is derived from an EMBL/GenBank/DDBJ whole genome shotgun (WGS) entry which is preliminary data.</text>
</comment>
<dbReference type="SUPFAM" id="SSF50978">
    <property type="entry name" value="WD40 repeat-like"/>
    <property type="match status" value="1"/>
</dbReference>
<feature type="compositionally biased region" description="Low complexity" evidence="4">
    <location>
        <begin position="300"/>
        <end position="312"/>
    </location>
</feature>
<dbReference type="Pfam" id="PF00400">
    <property type="entry name" value="WD40"/>
    <property type="match status" value="3"/>
</dbReference>
<reference evidence="5 6" key="1">
    <citation type="journal article" date="2024" name="Nat. Commun.">
        <title>Phylogenomics reveals the evolutionary origins of lichenization in chlorophyte algae.</title>
        <authorList>
            <person name="Puginier C."/>
            <person name="Libourel C."/>
            <person name="Otte J."/>
            <person name="Skaloud P."/>
            <person name="Haon M."/>
            <person name="Grisel S."/>
            <person name="Petersen M."/>
            <person name="Berrin J.G."/>
            <person name="Delaux P.M."/>
            <person name="Dal Grande F."/>
            <person name="Keller J."/>
        </authorList>
    </citation>
    <scope>NUCLEOTIDE SEQUENCE [LARGE SCALE GENOMIC DNA]</scope>
    <source>
        <strain evidence="5 6">SAG 2523</strain>
    </source>
</reference>
<dbReference type="AlphaFoldDB" id="A0AAW1TG02"/>
<protein>
    <submittedName>
        <fullName evidence="5">Uncharacterized protein</fullName>
    </submittedName>
</protein>
<feature type="compositionally biased region" description="Low complexity" evidence="4">
    <location>
        <begin position="185"/>
        <end position="196"/>
    </location>
</feature>
<dbReference type="PROSITE" id="PS50294">
    <property type="entry name" value="WD_REPEATS_REGION"/>
    <property type="match status" value="2"/>
</dbReference>
<evidence type="ECO:0000313" key="6">
    <source>
        <dbReference type="Proteomes" id="UP001485043"/>
    </source>
</evidence>
<feature type="repeat" description="WD" evidence="3">
    <location>
        <begin position="16"/>
        <end position="48"/>
    </location>
</feature>
<dbReference type="InterPro" id="IPR015943">
    <property type="entry name" value="WD40/YVTN_repeat-like_dom_sf"/>
</dbReference>
<keyword evidence="1 3" id="KW-0853">WD repeat</keyword>
<evidence type="ECO:0000256" key="2">
    <source>
        <dbReference type="ARBA" id="ARBA00022737"/>
    </source>
</evidence>
<evidence type="ECO:0000313" key="5">
    <source>
        <dbReference type="EMBL" id="KAK9867864.1"/>
    </source>
</evidence>
<keyword evidence="2" id="KW-0677">Repeat</keyword>
<dbReference type="PANTHER" id="PTHR19854:SF1">
    <property type="entry name" value="GUANINE NUCLEOTIDE-BINDING PROTEIN SUBUNIT BETA-LIKE PROTEIN 1"/>
    <property type="match status" value="1"/>
</dbReference>
<dbReference type="InterPro" id="IPR036322">
    <property type="entry name" value="WD40_repeat_dom_sf"/>
</dbReference>
<accession>A0AAW1TG02</accession>
<proteinExistence type="predicted"/>
<keyword evidence="6" id="KW-1185">Reference proteome</keyword>
<dbReference type="PROSITE" id="PS50082">
    <property type="entry name" value="WD_REPEATS_2"/>
    <property type="match status" value="2"/>
</dbReference>
<name>A0AAW1TG02_9CHLO</name>
<gene>
    <name evidence="5" type="ORF">WJX84_002684</name>
</gene>